<dbReference type="AlphaFoldDB" id="A0A3S0QFZ5"/>
<dbReference type="SUPFAM" id="SSF58104">
    <property type="entry name" value="Methyl-accepting chemotaxis protein (MCP) signaling domain"/>
    <property type="match status" value="1"/>
</dbReference>
<dbReference type="Gene3D" id="1.10.287.950">
    <property type="entry name" value="Methyl-accepting chemotaxis protein"/>
    <property type="match status" value="1"/>
</dbReference>
<dbReference type="GO" id="GO:0005886">
    <property type="term" value="C:plasma membrane"/>
    <property type="evidence" value="ECO:0007669"/>
    <property type="project" value="TreeGrafter"/>
</dbReference>
<dbReference type="EMBL" id="RXHI01000012">
    <property type="protein sequence ID" value="RUA22656.1"/>
    <property type="molecule type" value="Genomic_DNA"/>
</dbReference>
<dbReference type="PANTHER" id="PTHR43531:SF14">
    <property type="entry name" value="METHYL-ACCEPTING CHEMOTAXIS PROTEIN I-RELATED"/>
    <property type="match status" value="1"/>
</dbReference>
<organism evidence="6">
    <name type="scientific">Billgrantia gudaonensis</name>
    <dbReference type="NCBI Taxonomy" id="376427"/>
    <lineage>
        <taxon>Bacteria</taxon>
        <taxon>Pseudomonadati</taxon>
        <taxon>Pseudomonadota</taxon>
        <taxon>Gammaproteobacteria</taxon>
        <taxon>Oceanospirillales</taxon>
        <taxon>Halomonadaceae</taxon>
        <taxon>Billgrantia</taxon>
    </lineage>
</organism>
<dbReference type="GO" id="GO:0007165">
    <property type="term" value="P:signal transduction"/>
    <property type="evidence" value="ECO:0007669"/>
    <property type="project" value="UniProtKB-KW"/>
</dbReference>
<feature type="compositionally biased region" description="Basic and acidic residues" evidence="4">
    <location>
        <begin position="21"/>
        <end position="49"/>
    </location>
</feature>
<reference evidence="6" key="1">
    <citation type="submission" date="2018-12" db="EMBL/GenBank/DDBJ databases">
        <authorList>
            <person name="Jadhav K."/>
            <person name="Kushwaha B."/>
            <person name="Jadhav I."/>
        </authorList>
    </citation>
    <scope>NUCLEOTIDE SEQUENCE [LARGE SCALE GENOMIC DNA]</scope>
    <source>
        <strain evidence="6">SBS 10</strain>
    </source>
</reference>
<dbReference type="GO" id="GO:0006935">
    <property type="term" value="P:chemotaxis"/>
    <property type="evidence" value="ECO:0007669"/>
    <property type="project" value="TreeGrafter"/>
</dbReference>
<evidence type="ECO:0000256" key="2">
    <source>
        <dbReference type="ARBA" id="ARBA00029447"/>
    </source>
</evidence>
<evidence type="ECO:0000256" key="1">
    <source>
        <dbReference type="ARBA" id="ARBA00022481"/>
    </source>
</evidence>
<evidence type="ECO:0000259" key="5">
    <source>
        <dbReference type="PROSITE" id="PS50111"/>
    </source>
</evidence>
<feature type="region of interest" description="Disordered" evidence="4">
    <location>
        <begin position="1"/>
        <end position="49"/>
    </location>
</feature>
<keyword evidence="3" id="KW-0807">Transducer</keyword>
<comment type="similarity">
    <text evidence="2">Belongs to the methyl-accepting chemotaxis (MCP) protein family.</text>
</comment>
<evidence type="ECO:0000256" key="3">
    <source>
        <dbReference type="PROSITE-ProRule" id="PRU00284"/>
    </source>
</evidence>
<name>A0A3S0QFZ5_9GAMM</name>
<feature type="domain" description="Methyl-accepting transducer" evidence="5">
    <location>
        <begin position="1"/>
        <end position="142"/>
    </location>
</feature>
<dbReference type="Pfam" id="PF00015">
    <property type="entry name" value="MCPsignal"/>
    <property type="match status" value="1"/>
</dbReference>
<keyword evidence="1" id="KW-0488">Methylation</keyword>
<dbReference type="GO" id="GO:0004888">
    <property type="term" value="F:transmembrane signaling receptor activity"/>
    <property type="evidence" value="ECO:0007669"/>
    <property type="project" value="TreeGrafter"/>
</dbReference>
<comment type="caution">
    <text evidence="6">The sequence shown here is derived from an EMBL/GenBank/DDBJ whole genome shotgun (WGS) entry which is preliminary data.</text>
</comment>
<protein>
    <recommendedName>
        <fullName evidence="5">Methyl-accepting transducer domain-containing protein</fullName>
    </recommendedName>
</protein>
<feature type="region of interest" description="Disordered" evidence="4">
    <location>
        <begin position="132"/>
        <end position="163"/>
    </location>
</feature>
<gene>
    <name evidence="6" type="ORF">DSL92_04705</name>
</gene>
<evidence type="ECO:0000313" key="6">
    <source>
        <dbReference type="EMBL" id="RUA22656.1"/>
    </source>
</evidence>
<dbReference type="PROSITE" id="PS50111">
    <property type="entry name" value="CHEMOTAXIS_TRANSDUC_2"/>
    <property type="match status" value="1"/>
</dbReference>
<sequence>MSTQTQQQASALEQTASSLEEPLRPWRRMPERAHDVNRSANDASDKAREGDAVIQQFLTTMEAIHGHSDEIQSIIALIESIAFQTNILALNAWWKRPAPATRAAVSPWWLMEVRDLATRSADAAREIRHRIQASRTSVEQGTLRARRRRTTGRFSPPSNGSAC</sequence>
<dbReference type="PANTHER" id="PTHR43531">
    <property type="entry name" value="PROTEIN ICFG"/>
    <property type="match status" value="1"/>
</dbReference>
<dbReference type="InterPro" id="IPR051310">
    <property type="entry name" value="MCP_chemotaxis"/>
</dbReference>
<feature type="compositionally biased region" description="Polar residues" evidence="4">
    <location>
        <begin position="1"/>
        <end position="18"/>
    </location>
</feature>
<accession>A0A3S0QFZ5</accession>
<proteinExistence type="inferred from homology"/>
<dbReference type="InterPro" id="IPR004089">
    <property type="entry name" value="MCPsignal_dom"/>
</dbReference>
<evidence type="ECO:0000256" key="4">
    <source>
        <dbReference type="SAM" id="MobiDB-lite"/>
    </source>
</evidence>